<dbReference type="InterPro" id="IPR003613">
    <property type="entry name" value="Ubox_domain"/>
</dbReference>
<evidence type="ECO:0000259" key="7">
    <source>
        <dbReference type="PROSITE" id="PS50145"/>
    </source>
</evidence>
<proteinExistence type="predicted"/>
<evidence type="ECO:0000256" key="2">
    <source>
        <dbReference type="ARBA" id="ARBA00022771"/>
    </source>
</evidence>
<dbReference type="PANTHER" id="PTHR10131">
    <property type="entry name" value="TNF RECEPTOR ASSOCIATED FACTOR"/>
    <property type="match status" value="1"/>
</dbReference>
<gene>
    <name evidence="8" type="ORF">FB45DRAFT_892655</name>
</gene>
<dbReference type="Proteomes" id="UP001221142">
    <property type="component" value="Unassembled WGS sequence"/>
</dbReference>
<dbReference type="AlphaFoldDB" id="A0AAD7CFC4"/>
<dbReference type="SMART" id="SM00504">
    <property type="entry name" value="Ubox"/>
    <property type="match status" value="1"/>
</dbReference>
<keyword evidence="9" id="KW-1185">Reference proteome</keyword>
<dbReference type="PROSITE" id="PS50145">
    <property type="entry name" value="ZF_TRAF"/>
    <property type="match status" value="1"/>
</dbReference>
<evidence type="ECO:0008006" key="10">
    <source>
        <dbReference type="Google" id="ProtNLM"/>
    </source>
</evidence>
<dbReference type="InterPro" id="IPR001293">
    <property type="entry name" value="Znf_TRAF"/>
</dbReference>
<name>A0AAD7CFC4_9AGAR</name>
<feature type="domain" description="TRAF-type" evidence="7">
    <location>
        <begin position="137"/>
        <end position="182"/>
    </location>
</feature>
<dbReference type="Gene3D" id="3.30.40.10">
    <property type="entry name" value="Zinc/RING finger domain, C3HC4 (zinc finger)"/>
    <property type="match status" value="2"/>
</dbReference>
<evidence type="ECO:0000256" key="4">
    <source>
        <dbReference type="PROSITE-ProRule" id="PRU00207"/>
    </source>
</evidence>
<evidence type="ECO:0000256" key="1">
    <source>
        <dbReference type="ARBA" id="ARBA00022723"/>
    </source>
</evidence>
<dbReference type="InterPro" id="IPR001841">
    <property type="entry name" value="Znf_RING"/>
</dbReference>
<dbReference type="SUPFAM" id="SSF49599">
    <property type="entry name" value="TRAF domain-like"/>
    <property type="match status" value="2"/>
</dbReference>
<keyword evidence="3 4" id="KW-0862">Zinc</keyword>
<feature type="region of interest" description="Disordered" evidence="5">
    <location>
        <begin position="270"/>
        <end position="303"/>
    </location>
</feature>
<feature type="domain" description="RING-type" evidence="6">
    <location>
        <begin position="15"/>
        <end position="54"/>
    </location>
</feature>
<dbReference type="SMART" id="SM00184">
    <property type="entry name" value="RING"/>
    <property type="match status" value="1"/>
</dbReference>
<evidence type="ECO:0000259" key="6">
    <source>
        <dbReference type="PROSITE" id="PS50089"/>
    </source>
</evidence>
<comment type="caution">
    <text evidence="8">The sequence shown here is derived from an EMBL/GenBank/DDBJ whole genome shotgun (WGS) entry which is preliminary data.</text>
</comment>
<reference evidence="8" key="1">
    <citation type="submission" date="2023-03" db="EMBL/GenBank/DDBJ databases">
        <title>Massive genome expansion in bonnet fungi (Mycena s.s.) driven by repeated elements and novel gene families across ecological guilds.</title>
        <authorList>
            <consortium name="Lawrence Berkeley National Laboratory"/>
            <person name="Harder C.B."/>
            <person name="Miyauchi S."/>
            <person name="Viragh M."/>
            <person name="Kuo A."/>
            <person name="Thoen E."/>
            <person name="Andreopoulos B."/>
            <person name="Lu D."/>
            <person name="Skrede I."/>
            <person name="Drula E."/>
            <person name="Henrissat B."/>
            <person name="Morin E."/>
            <person name="Kohler A."/>
            <person name="Barry K."/>
            <person name="LaButti K."/>
            <person name="Morin E."/>
            <person name="Salamov A."/>
            <person name="Lipzen A."/>
            <person name="Mereny Z."/>
            <person name="Hegedus B."/>
            <person name="Baldrian P."/>
            <person name="Stursova M."/>
            <person name="Weitz H."/>
            <person name="Taylor A."/>
            <person name="Grigoriev I.V."/>
            <person name="Nagy L.G."/>
            <person name="Martin F."/>
            <person name="Kauserud H."/>
        </authorList>
    </citation>
    <scope>NUCLEOTIDE SEQUENCE</scope>
    <source>
        <strain evidence="8">9284</strain>
    </source>
</reference>
<protein>
    <recommendedName>
        <fullName evidence="10">RING-type domain-containing protein</fullName>
    </recommendedName>
</protein>
<dbReference type="PANTHER" id="PTHR10131:SF94">
    <property type="entry name" value="TNF RECEPTOR-ASSOCIATED FACTOR 4"/>
    <property type="match status" value="1"/>
</dbReference>
<dbReference type="EMBL" id="JARKIF010000002">
    <property type="protein sequence ID" value="KAJ7647182.1"/>
    <property type="molecule type" value="Genomic_DNA"/>
</dbReference>
<dbReference type="Pfam" id="PF13923">
    <property type="entry name" value="zf-C3HC4_2"/>
    <property type="match status" value="1"/>
</dbReference>
<dbReference type="GO" id="GO:0008270">
    <property type="term" value="F:zinc ion binding"/>
    <property type="evidence" value="ECO:0007669"/>
    <property type="project" value="UniProtKB-KW"/>
</dbReference>
<dbReference type="InterPro" id="IPR013083">
    <property type="entry name" value="Znf_RING/FYVE/PHD"/>
</dbReference>
<feature type="zinc finger region" description="TRAF-type" evidence="4">
    <location>
        <begin position="137"/>
        <end position="182"/>
    </location>
</feature>
<dbReference type="GO" id="GO:0016567">
    <property type="term" value="P:protein ubiquitination"/>
    <property type="evidence" value="ECO:0007669"/>
    <property type="project" value="InterPro"/>
</dbReference>
<feature type="compositionally biased region" description="Polar residues" evidence="5">
    <location>
        <begin position="281"/>
        <end position="299"/>
    </location>
</feature>
<keyword evidence="1 4" id="KW-0479">Metal-binding</keyword>
<keyword evidence="2 4" id="KW-0863">Zinc-finger</keyword>
<dbReference type="SUPFAM" id="SSF57850">
    <property type="entry name" value="RING/U-box"/>
    <property type="match status" value="1"/>
</dbReference>
<dbReference type="GO" id="GO:0004842">
    <property type="term" value="F:ubiquitin-protein transferase activity"/>
    <property type="evidence" value="ECO:0007669"/>
    <property type="project" value="InterPro"/>
</dbReference>
<sequence>MLLNYVQEPNSNLLCCICRTPFNEPVTTRSCSHTFCRDCITQAISHARQCPVDRSVLTLDDLVPANSIIRSLVDELVVECIHRSSGCTFTCQRQLLAAHVMDTCPYRTTAGEEIEDVQSVPCSLCGAEFALEDLEEHTPECAASTVNCEFCTLELARSELGSHTGTCSAAIIPCVQVSNGCRWTGPRTDLKSQHTPSCPYEALSGFFELHNSKFARVAEENLFLRHRLEVLESRVQTQQRDLNSAKTALGPWFRSDGVYAHSSNNGGLASSADLPLDLQPGSASTSSRRYSQADTSPTFEQHPPDALAAYFPAEADSFERRPGWDAPFGAGSGTANSQNTVAPLNLSTTLEGSLTGVRASVVALGGAVDSLARRSDIALSNETRRLNEEVMSLRANMHGLRMQVHAIMMDRNAQVTGRSGEGGGGSNSVMPNPMSPLGPGDGAWPPPARFFYPGPGGKL</sequence>
<evidence type="ECO:0000256" key="5">
    <source>
        <dbReference type="SAM" id="MobiDB-lite"/>
    </source>
</evidence>
<evidence type="ECO:0000313" key="9">
    <source>
        <dbReference type="Proteomes" id="UP001221142"/>
    </source>
</evidence>
<dbReference type="PROSITE" id="PS00518">
    <property type="entry name" value="ZF_RING_1"/>
    <property type="match status" value="1"/>
</dbReference>
<evidence type="ECO:0000313" key="8">
    <source>
        <dbReference type="EMBL" id="KAJ7647182.1"/>
    </source>
</evidence>
<dbReference type="PROSITE" id="PS50089">
    <property type="entry name" value="ZF_RING_2"/>
    <property type="match status" value="1"/>
</dbReference>
<accession>A0AAD7CFC4</accession>
<organism evidence="8 9">
    <name type="scientific">Roridomyces roridus</name>
    <dbReference type="NCBI Taxonomy" id="1738132"/>
    <lineage>
        <taxon>Eukaryota</taxon>
        <taxon>Fungi</taxon>
        <taxon>Dikarya</taxon>
        <taxon>Basidiomycota</taxon>
        <taxon>Agaricomycotina</taxon>
        <taxon>Agaricomycetes</taxon>
        <taxon>Agaricomycetidae</taxon>
        <taxon>Agaricales</taxon>
        <taxon>Marasmiineae</taxon>
        <taxon>Mycenaceae</taxon>
        <taxon>Roridomyces</taxon>
    </lineage>
</organism>
<evidence type="ECO:0000256" key="3">
    <source>
        <dbReference type="ARBA" id="ARBA00022833"/>
    </source>
</evidence>
<dbReference type="InterPro" id="IPR017907">
    <property type="entry name" value="Znf_RING_CS"/>
</dbReference>